<organism evidence="1 2">
    <name type="scientific">Pelagicoccus enzymogenes</name>
    <dbReference type="NCBI Taxonomy" id="2773457"/>
    <lineage>
        <taxon>Bacteria</taxon>
        <taxon>Pseudomonadati</taxon>
        <taxon>Verrucomicrobiota</taxon>
        <taxon>Opitutia</taxon>
        <taxon>Puniceicoccales</taxon>
        <taxon>Pelagicoccaceae</taxon>
        <taxon>Pelagicoccus</taxon>
    </lineage>
</organism>
<dbReference type="AlphaFoldDB" id="A0A927F4C3"/>
<comment type="caution">
    <text evidence="1">The sequence shown here is derived from an EMBL/GenBank/DDBJ whole genome shotgun (WGS) entry which is preliminary data.</text>
</comment>
<protein>
    <submittedName>
        <fullName evidence="1">Uncharacterized protein</fullName>
    </submittedName>
</protein>
<evidence type="ECO:0000313" key="1">
    <source>
        <dbReference type="EMBL" id="MBD5777907.1"/>
    </source>
</evidence>
<dbReference type="RefSeq" id="WP_191615039.1">
    <property type="nucleotide sequence ID" value="NZ_JACYFG010000002.1"/>
</dbReference>
<evidence type="ECO:0000313" key="2">
    <source>
        <dbReference type="Proteomes" id="UP000622317"/>
    </source>
</evidence>
<accession>A0A927F4C3</accession>
<name>A0A927F4C3_9BACT</name>
<dbReference type="Proteomes" id="UP000622317">
    <property type="component" value="Unassembled WGS sequence"/>
</dbReference>
<dbReference type="Gene3D" id="3.20.20.80">
    <property type="entry name" value="Glycosidases"/>
    <property type="match status" value="1"/>
</dbReference>
<sequence>MKLLERFQSTREIITLHESIPVEKTAAELLQSHLPEAKIANGGTSQGSNLTVAVLTPEEAEARSVNTEGKEEWMYLRATEESGIELYASHTWFLYRLAYQLIHDFGNRSVAELSEGELRQATFKNLRTAYDSLLNNHARTAKDFDAEDHIREMAQMGFTHVEVNGLATTFPAEENAPGELLYLFYTYCAALDQFVYSRLNKGIYPYHYLQANLNKLVRSAQLAEKYGLRAGLVCFEPRSVSEKLLERYPMLRGARVDHPLRSFRPRYNLCTSHPVVLEHYQEMLEKIMRAAPNIDFMSIWSNDSGAGFEYTASLYVGRNGGGYEIREWKGENEIVEAAANNILRFMKTLRAAGRKVNPDFRCILKNEVFYAEQDHLRANLEPGLEFETSTLDTKGFEGGYQHPKYDWADDFMFTGLFNQFHEKERRHMDAIEAKGSNVHVYINSGAFWNLEPIKAVPYPKLMWEKLRDLREQRVDYVANMTGTIPDSLASYNINQEVLRAFQADPELPLETVLKRAAVRWIGEEDADLLVKAWLLVDEAYRSYPPPVSVLSFWSTWYRILVRPFVPNFEALSEEDRAFYEDFHLGHANNRVRTDFRREVNFDFCTPEYGNKCRHAITDNVFPPIEQAIELARQARDAAPDGSRRQEVWTTLLERFIPMKNWFRTQRNVAAWIEGVHGYLEATDEKAKAAARELTKLTVLDEKANATALLEHVRSATTEWMIASAVGETTFIYGSNLAELLEKKIALMEGREDDEPFVDPDYMWRVPGINC</sequence>
<proteinExistence type="predicted"/>
<dbReference type="EMBL" id="JACYFG010000002">
    <property type="protein sequence ID" value="MBD5777907.1"/>
    <property type="molecule type" value="Genomic_DNA"/>
</dbReference>
<gene>
    <name evidence="1" type="ORF">IEN85_00170</name>
</gene>
<keyword evidence="2" id="KW-1185">Reference proteome</keyword>
<reference evidence="1" key="1">
    <citation type="submission" date="2020-09" db="EMBL/GenBank/DDBJ databases">
        <title>Pelagicoccus enzymogenes sp. nov. with an EPS production, isolated from marine sediment.</title>
        <authorList>
            <person name="Feng X."/>
        </authorList>
    </citation>
    <scope>NUCLEOTIDE SEQUENCE</scope>
    <source>
        <strain evidence="1">NFK12</strain>
    </source>
</reference>